<organism evidence="1">
    <name type="scientific">marine sediment metagenome</name>
    <dbReference type="NCBI Taxonomy" id="412755"/>
    <lineage>
        <taxon>unclassified sequences</taxon>
        <taxon>metagenomes</taxon>
        <taxon>ecological metagenomes</taxon>
    </lineage>
</organism>
<evidence type="ECO:0000313" key="1">
    <source>
        <dbReference type="EMBL" id="GAJ04808.1"/>
    </source>
</evidence>
<dbReference type="AlphaFoldDB" id="X1THK6"/>
<proteinExistence type="predicted"/>
<sequence length="88" mass="10462">MFLKFRTGEKEHKSWKVIDKVKQVDYRYMDVPEFSEKDNYINVFPNVKNKTIAQVIIRHDDGYGEEIYTDDIVYILNERGHTCDSING</sequence>
<dbReference type="EMBL" id="BARW01027694">
    <property type="protein sequence ID" value="GAJ04808.1"/>
    <property type="molecule type" value="Genomic_DNA"/>
</dbReference>
<name>X1THK6_9ZZZZ</name>
<accession>X1THK6</accession>
<reference evidence="1" key="1">
    <citation type="journal article" date="2014" name="Front. Microbiol.">
        <title>High frequency of phylogenetically diverse reductive dehalogenase-homologous genes in deep subseafloor sedimentary metagenomes.</title>
        <authorList>
            <person name="Kawai M."/>
            <person name="Futagami T."/>
            <person name="Toyoda A."/>
            <person name="Takaki Y."/>
            <person name="Nishi S."/>
            <person name="Hori S."/>
            <person name="Arai W."/>
            <person name="Tsubouchi T."/>
            <person name="Morono Y."/>
            <person name="Uchiyama I."/>
            <person name="Ito T."/>
            <person name="Fujiyama A."/>
            <person name="Inagaki F."/>
            <person name="Takami H."/>
        </authorList>
    </citation>
    <scope>NUCLEOTIDE SEQUENCE</scope>
    <source>
        <strain evidence="1">Expedition CK06-06</strain>
    </source>
</reference>
<gene>
    <name evidence="1" type="ORF">S12H4_44882</name>
</gene>
<protein>
    <submittedName>
        <fullName evidence="1">Uncharacterized protein</fullName>
    </submittedName>
</protein>
<comment type="caution">
    <text evidence="1">The sequence shown here is derived from an EMBL/GenBank/DDBJ whole genome shotgun (WGS) entry which is preliminary data.</text>
</comment>